<proteinExistence type="predicted"/>
<dbReference type="Proteomes" id="UP000812440">
    <property type="component" value="Chromosome 8_10"/>
</dbReference>
<protein>
    <submittedName>
        <fullName evidence="1">Uncharacterized protein</fullName>
    </submittedName>
</protein>
<dbReference type="EMBL" id="JAACNH010000003">
    <property type="protein sequence ID" value="KAG8447789.1"/>
    <property type="molecule type" value="Genomic_DNA"/>
</dbReference>
<keyword evidence="2" id="KW-1185">Reference proteome</keyword>
<sequence>MKHICPSSYEPRPFVSYCSPILNFLFSWEVNHPDKHKKVKMKKIKNVKNVQVQCPGLPLGLVIHLHSKVDPCVCSLLQYSDKWILLYSLKAETLKIKQHFNHIMCTLYY</sequence>
<reference evidence="1" key="1">
    <citation type="thesis" date="2020" institute="ProQuest LLC" country="789 East Eisenhower Parkway, Ann Arbor, MI, USA">
        <title>Comparative Genomics and Chromosome Evolution.</title>
        <authorList>
            <person name="Mudd A.B."/>
        </authorList>
    </citation>
    <scope>NUCLEOTIDE SEQUENCE</scope>
    <source>
        <strain evidence="1">Female2</strain>
        <tissue evidence="1">Blood</tissue>
    </source>
</reference>
<dbReference type="AlphaFoldDB" id="A0A8T2JRE4"/>
<organism evidence="1 2">
    <name type="scientific">Hymenochirus boettgeri</name>
    <name type="common">Congo dwarf clawed frog</name>
    <dbReference type="NCBI Taxonomy" id="247094"/>
    <lineage>
        <taxon>Eukaryota</taxon>
        <taxon>Metazoa</taxon>
        <taxon>Chordata</taxon>
        <taxon>Craniata</taxon>
        <taxon>Vertebrata</taxon>
        <taxon>Euteleostomi</taxon>
        <taxon>Amphibia</taxon>
        <taxon>Batrachia</taxon>
        <taxon>Anura</taxon>
        <taxon>Pipoidea</taxon>
        <taxon>Pipidae</taxon>
        <taxon>Pipinae</taxon>
        <taxon>Hymenochirus</taxon>
    </lineage>
</organism>
<gene>
    <name evidence="1" type="ORF">GDO86_015048</name>
</gene>
<comment type="caution">
    <text evidence="1">The sequence shown here is derived from an EMBL/GenBank/DDBJ whole genome shotgun (WGS) entry which is preliminary data.</text>
</comment>
<evidence type="ECO:0000313" key="2">
    <source>
        <dbReference type="Proteomes" id="UP000812440"/>
    </source>
</evidence>
<evidence type="ECO:0000313" key="1">
    <source>
        <dbReference type="EMBL" id="KAG8447789.1"/>
    </source>
</evidence>
<name>A0A8T2JRE4_9PIPI</name>
<accession>A0A8T2JRE4</accession>